<name>A0A176WTM0_MARPO</name>
<dbReference type="InterPro" id="IPR041677">
    <property type="entry name" value="DNA2/NAM7_AAA_11"/>
</dbReference>
<dbReference type="Proteomes" id="UP000077202">
    <property type="component" value="Unassembled WGS sequence"/>
</dbReference>
<reference evidence="13" key="1">
    <citation type="submission" date="2016-03" db="EMBL/GenBank/DDBJ databases">
        <title>Mechanisms controlling the formation of the plant cell surface in tip-growing cells are functionally conserved among land plants.</title>
        <authorList>
            <person name="Honkanen S."/>
            <person name="Jones V.A."/>
            <person name="Morieri G."/>
            <person name="Champion C."/>
            <person name="Hetherington A.J."/>
            <person name="Kelly S."/>
            <person name="Saint-Marcoux D."/>
            <person name="Proust H."/>
            <person name="Prescott H."/>
            <person name="Dolan L."/>
        </authorList>
    </citation>
    <scope>NUCLEOTIDE SEQUENCE [LARGE SCALE GENOMIC DNA]</scope>
    <source>
        <tissue evidence="13">Whole gametophyte</tissue>
    </source>
</reference>
<dbReference type="AlphaFoldDB" id="A0A176WTM0"/>
<keyword evidence="7" id="KW-0347">Helicase</keyword>
<proteinExistence type="inferred from homology"/>
<protein>
    <recommendedName>
        <fullName evidence="3">RNA helicase</fullName>
        <ecNumber evidence="3">3.6.4.13</ecNumber>
    </recommendedName>
</protein>
<dbReference type="InterPro" id="IPR049080">
    <property type="entry name" value="MOV-10-like_beta-barrel"/>
</dbReference>
<dbReference type="Pfam" id="PF13087">
    <property type="entry name" value="AAA_12"/>
    <property type="match status" value="1"/>
</dbReference>
<gene>
    <name evidence="13" type="ORF">AXG93_1278s1150</name>
</gene>
<keyword evidence="5" id="KW-0547">Nucleotide-binding</keyword>
<dbReference type="PANTHER" id="PTHR45418:SF1">
    <property type="entry name" value="CANCER_TESTIS ANTIGEN 55"/>
    <property type="match status" value="1"/>
</dbReference>
<organism evidence="13 14">
    <name type="scientific">Marchantia polymorpha subsp. ruderalis</name>
    <dbReference type="NCBI Taxonomy" id="1480154"/>
    <lineage>
        <taxon>Eukaryota</taxon>
        <taxon>Viridiplantae</taxon>
        <taxon>Streptophyta</taxon>
        <taxon>Embryophyta</taxon>
        <taxon>Marchantiophyta</taxon>
        <taxon>Marchantiopsida</taxon>
        <taxon>Marchantiidae</taxon>
        <taxon>Marchantiales</taxon>
        <taxon>Marchantiaceae</taxon>
        <taxon>Marchantia</taxon>
    </lineage>
</organism>
<dbReference type="Gene3D" id="3.40.50.300">
    <property type="entry name" value="P-loop containing nucleotide triphosphate hydrolases"/>
    <property type="match status" value="2"/>
</dbReference>
<comment type="similarity">
    <text evidence="2">Belongs to the DNA2/NAM7 helicase family. SDE3 subfamily.</text>
</comment>
<keyword evidence="14" id="KW-1185">Reference proteome</keyword>
<evidence type="ECO:0000256" key="1">
    <source>
        <dbReference type="ARBA" id="ARBA00004496"/>
    </source>
</evidence>
<evidence type="ECO:0000256" key="6">
    <source>
        <dbReference type="ARBA" id="ARBA00022801"/>
    </source>
</evidence>
<comment type="caution">
    <text evidence="13">The sequence shown here is derived from an EMBL/GenBank/DDBJ whole genome shotgun (WGS) entry which is preliminary data.</text>
</comment>
<sequence length="977" mass="109144">MQEVPYRNRPPSEYHRYLCQFSEMKLKAMQDAFLAGHDLLPFLEGKSFSYTHPTPANYEEFYNSTVPLTTAVSWSLAAPEALHFGKVKNTIRTSTENSTVSESWESARRPPPGPLDSVIQGEFCSLSGWMKDWKGSSQHLRAIKMAISGSQEELGRDKFGVRIIGHADFGLKRVGWPITDTPAIPYDRPVPLYYRSLAVLNDTAEPVVLLDVCGVPSNEETFSLKDDFALAHHYDVSEAQHHRSSETSFGVVLQSGAEYQVMVELRCSPQDIAWHQQWILFLFGRGGSLQHTHNEVFAIGRRVSALFSRLLALEEAAMERDIKEHDLFNVQLSRRDASVFILEVPGLPENRPSVFAGDIVYIRWERYPGMECAADVVAVEFQPKPQLTLKLPEYFLKWCPLLPKPLLVHVRFTFNRLVLTRMHRALQKVAILSMKLLPCICSKVSTTKSGDTKASIKGRGLRSYQSPSCPWSVLVGSYSPFDTACGIVEHRGAMKSLNQEQWKAVTSVVDRVHGAGPYIILGPPGTGKTVTVVECVLQVLATDPSARLCVCAPSNYAADILCRFCAYQLKSELDDMKSFRVIVCTCGAAGMLHEPPYLGKVEPFSHVFVDEAGQALLPEALIPLSLAHSNACRVLCGDPKQLGPVVHSRLATGKGLDDSLISRFEKSEEYHSNIGGVGSPVIKLVRNYRANAKLLELPSRMFYNNELIAAAQSHMVTPPKDWEELKGRDFPMLFYGVKGQQMREGESPSYFNPVEARKVVDLVSGLISKTHISAGDIGVMAPYRRQVYKLRLILRSRALGAVRVGTVDDYQGQEEKIVFISTVLTRPESLCKVQADVKDNQIGFLGNAKRFNVAITRAKAMLVVVGHPLVLAQDENWSELLRYCLVRDAFRGFGSQYVPPFRARESAWHAEMEDSSVPNEHNTDHINTSEALEIAKAIEKMAELSLLGMGHVDTLYPEDLDSMYSAFSEEMEWRVQL</sequence>
<evidence type="ECO:0000259" key="11">
    <source>
        <dbReference type="Pfam" id="PF13087"/>
    </source>
</evidence>
<keyword evidence="8" id="KW-0067">ATP-binding</keyword>
<dbReference type="GO" id="GO:0005737">
    <property type="term" value="C:cytoplasm"/>
    <property type="evidence" value="ECO:0007669"/>
    <property type="project" value="UniProtKB-SubCell"/>
</dbReference>
<evidence type="ECO:0000256" key="8">
    <source>
        <dbReference type="ARBA" id="ARBA00022840"/>
    </source>
</evidence>
<dbReference type="Pfam" id="PF21634">
    <property type="entry name" value="MOV-10_beta-barrel"/>
    <property type="match status" value="1"/>
</dbReference>
<evidence type="ECO:0000256" key="3">
    <source>
        <dbReference type="ARBA" id="ARBA00012552"/>
    </source>
</evidence>
<evidence type="ECO:0000256" key="5">
    <source>
        <dbReference type="ARBA" id="ARBA00022741"/>
    </source>
</evidence>
<feature type="domain" description="Helicase MOV-10-like beta-barrel" evidence="12">
    <location>
        <begin position="326"/>
        <end position="364"/>
    </location>
</feature>
<evidence type="ECO:0000256" key="9">
    <source>
        <dbReference type="ARBA" id="ARBA00047984"/>
    </source>
</evidence>
<dbReference type="InterPro" id="IPR041679">
    <property type="entry name" value="DNA2/NAM7-like_C"/>
</dbReference>
<dbReference type="PANTHER" id="PTHR45418">
    <property type="entry name" value="CANCER/TESTIS ANTIGEN 55"/>
    <property type="match status" value="1"/>
</dbReference>
<keyword evidence="4" id="KW-0963">Cytoplasm</keyword>
<evidence type="ECO:0000256" key="4">
    <source>
        <dbReference type="ARBA" id="ARBA00022490"/>
    </source>
</evidence>
<evidence type="ECO:0000259" key="12">
    <source>
        <dbReference type="Pfam" id="PF21634"/>
    </source>
</evidence>
<comment type="catalytic activity">
    <reaction evidence="9">
        <text>ATP + H2O = ADP + phosphate + H(+)</text>
        <dbReference type="Rhea" id="RHEA:13065"/>
        <dbReference type="ChEBI" id="CHEBI:15377"/>
        <dbReference type="ChEBI" id="CHEBI:15378"/>
        <dbReference type="ChEBI" id="CHEBI:30616"/>
        <dbReference type="ChEBI" id="CHEBI:43474"/>
        <dbReference type="ChEBI" id="CHEBI:456216"/>
        <dbReference type="EC" id="3.6.4.13"/>
    </reaction>
</comment>
<dbReference type="SUPFAM" id="SSF52540">
    <property type="entry name" value="P-loop containing nucleoside triphosphate hydrolases"/>
    <property type="match status" value="1"/>
</dbReference>
<dbReference type="EC" id="3.6.4.13" evidence="3"/>
<evidence type="ECO:0000313" key="14">
    <source>
        <dbReference type="Proteomes" id="UP000077202"/>
    </source>
</evidence>
<feature type="domain" description="DNA2/NAM7 helicase-like C-terminal" evidence="11">
    <location>
        <begin position="657"/>
        <end position="867"/>
    </location>
</feature>
<feature type="domain" description="DNA2/NAM7 helicase helicase" evidence="10">
    <location>
        <begin position="577"/>
        <end position="649"/>
    </location>
</feature>
<dbReference type="InterPro" id="IPR027417">
    <property type="entry name" value="P-loop_NTPase"/>
</dbReference>
<keyword evidence="6" id="KW-0378">Hydrolase</keyword>
<evidence type="ECO:0000256" key="7">
    <source>
        <dbReference type="ARBA" id="ARBA00022806"/>
    </source>
</evidence>
<comment type="subcellular location">
    <subcellularLocation>
        <location evidence="1">Cytoplasm</location>
    </subcellularLocation>
</comment>
<evidence type="ECO:0000256" key="2">
    <source>
        <dbReference type="ARBA" id="ARBA00005601"/>
    </source>
</evidence>
<evidence type="ECO:0000259" key="10">
    <source>
        <dbReference type="Pfam" id="PF13086"/>
    </source>
</evidence>
<dbReference type="GO" id="GO:0016787">
    <property type="term" value="F:hydrolase activity"/>
    <property type="evidence" value="ECO:0007669"/>
    <property type="project" value="UniProtKB-KW"/>
</dbReference>
<evidence type="ECO:0000313" key="13">
    <source>
        <dbReference type="EMBL" id="OAE35941.1"/>
    </source>
</evidence>
<dbReference type="GO" id="GO:0005524">
    <property type="term" value="F:ATP binding"/>
    <property type="evidence" value="ECO:0007669"/>
    <property type="project" value="UniProtKB-KW"/>
</dbReference>
<dbReference type="Pfam" id="PF13086">
    <property type="entry name" value="AAA_11"/>
    <property type="match status" value="1"/>
</dbReference>
<accession>A0A176WTM0</accession>
<dbReference type="InterPro" id="IPR047187">
    <property type="entry name" value="SF1_C_Upf1"/>
</dbReference>
<dbReference type="EMBL" id="LVLJ01000035">
    <property type="protein sequence ID" value="OAE35941.1"/>
    <property type="molecule type" value="Genomic_DNA"/>
</dbReference>
<dbReference type="CDD" id="cd18808">
    <property type="entry name" value="SF1_C_Upf1"/>
    <property type="match status" value="1"/>
</dbReference>
<dbReference type="GO" id="GO:0003724">
    <property type="term" value="F:RNA helicase activity"/>
    <property type="evidence" value="ECO:0007669"/>
    <property type="project" value="UniProtKB-EC"/>
</dbReference>